<dbReference type="GO" id="GO:0019433">
    <property type="term" value="P:triglyceride catabolic process"/>
    <property type="evidence" value="ECO:0007669"/>
    <property type="project" value="TreeGrafter"/>
</dbReference>
<evidence type="ECO:0000256" key="2">
    <source>
        <dbReference type="ARBA" id="ARBA00022857"/>
    </source>
</evidence>
<dbReference type="PANTHER" id="PTHR44169:SF15">
    <property type="entry name" value="CHAIN DEHYDROGENASE_REDUCTASE (AYR1), PUTATIVE (AFU_ORTHOLOGUE AFUA_4G04530)-RELATED"/>
    <property type="match status" value="1"/>
</dbReference>
<dbReference type="GO" id="GO:0005811">
    <property type="term" value="C:lipid droplet"/>
    <property type="evidence" value="ECO:0007669"/>
    <property type="project" value="TreeGrafter"/>
</dbReference>
<organism evidence="5 6">
    <name type="scientific">Penicillium canescens</name>
    <dbReference type="NCBI Taxonomy" id="5083"/>
    <lineage>
        <taxon>Eukaryota</taxon>
        <taxon>Fungi</taxon>
        <taxon>Dikarya</taxon>
        <taxon>Ascomycota</taxon>
        <taxon>Pezizomycotina</taxon>
        <taxon>Eurotiomycetes</taxon>
        <taxon>Eurotiomycetidae</taxon>
        <taxon>Eurotiales</taxon>
        <taxon>Aspergillaceae</taxon>
        <taxon>Penicillium</taxon>
    </lineage>
</organism>
<dbReference type="PANTHER" id="PTHR44169">
    <property type="entry name" value="NADPH-DEPENDENT 1-ACYLDIHYDROXYACETONE PHOSPHATE REDUCTASE"/>
    <property type="match status" value="1"/>
</dbReference>
<dbReference type="Proteomes" id="UP001219568">
    <property type="component" value="Unassembled WGS sequence"/>
</dbReference>
<dbReference type="Pfam" id="PF00106">
    <property type="entry name" value="adh_short"/>
    <property type="match status" value="1"/>
</dbReference>
<evidence type="ECO:0000256" key="1">
    <source>
        <dbReference type="ARBA" id="ARBA00006484"/>
    </source>
</evidence>
<accession>A0AAD6I5S6</accession>
<dbReference type="CDD" id="cd05374">
    <property type="entry name" value="17beta-HSD-like_SDR_c"/>
    <property type="match status" value="1"/>
</dbReference>
<reference evidence="5" key="2">
    <citation type="submission" date="2023-01" db="EMBL/GenBank/DDBJ databases">
        <authorList>
            <person name="Petersen C."/>
        </authorList>
    </citation>
    <scope>NUCLEOTIDE SEQUENCE</scope>
    <source>
        <strain evidence="5">IBT 15450</strain>
    </source>
</reference>
<comment type="caution">
    <text evidence="5">The sequence shown here is derived from an EMBL/GenBank/DDBJ whole genome shotgun (WGS) entry which is preliminary data.</text>
</comment>
<proteinExistence type="inferred from homology"/>
<keyword evidence="2" id="KW-0521">NADP</keyword>
<dbReference type="Gene3D" id="3.40.50.720">
    <property type="entry name" value="NAD(P)-binding Rossmann-like Domain"/>
    <property type="match status" value="1"/>
</dbReference>
<dbReference type="EMBL" id="JAQJZL010000010">
    <property type="protein sequence ID" value="KAJ6034279.1"/>
    <property type="molecule type" value="Genomic_DNA"/>
</dbReference>
<evidence type="ECO:0000256" key="4">
    <source>
        <dbReference type="RuleBase" id="RU000363"/>
    </source>
</evidence>
<name>A0AAD6I5S6_PENCN</name>
<dbReference type="PRINTS" id="PR00080">
    <property type="entry name" value="SDRFAMILY"/>
</dbReference>
<keyword evidence="6" id="KW-1185">Reference proteome</keyword>
<dbReference type="PRINTS" id="PR00081">
    <property type="entry name" value="GDHRDH"/>
</dbReference>
<dbReference type="InterPro" id="IPR020904">
    <property type="entry name" value="Sc_DH/Rdtase_CS"/>
</dbReference>
<dbReference type="PROSITE" id="PS00061">
    <property type="entry name" value="ADH_SHORT"/>
    <property type="match status" value="1"/>
</dbReference>
<evidence type="ECO:0000313" key="5">
    <source>
        <dbReference type="EMBL" id="KAJ6034279.1"/>
    </source>
</evidence>
<sequence length="275" mass="30901">MSQQTTFALITGCSGGIGKELAKSFAARGVTVLATARSVESLKDLTSQYYNIEAFALELDDRESIERLKELVTARTNGQLDFLVNNAGTHYAATAMDLELEKAVKLFHVNVFAVMHLCQIFIPLLRRSPHGRIVQIGSVTREVPVLWQSAYNASKAALSQYTKTLRLELSPFHIEVIEIVTGFVRSNILHHGLYAPDNSLYLPVKSTIEELKYRGNENGMPTDAYAKSVVDKLMRRHVNCEIWQGNMAWFLRILLSLLPLQLLVSEPIRKDKEPN</sequence>
<evidence type="ECO:0000256" key="3">
    <source>
        <dbReference type="ARBA" id="ARBA00023002"/>
    </source>
</evidence>
<evidence type="ECO:0000313" key="6">
    <source>
        <dbReference type="Proteomes" id="UP001219568"/>
    </source>
</evidence>
<keyword evidence="3" id="KW-0560">Oxidoreductase</keyword>
<reference evidence="5" key="1">
    <citation type="journal article" date="2023" name="IMA Fungus">
        <title>Comparative genomic study of the Penicillium genus elucidates a diverse pangenome and 15 lateral gene transfer events.</title>
        <authorList>
            <person name="Petersen C."/>
            <person name="Sorensen T."/>
            <person name="Nielsen M.R."/>
            <person name="Sondergaard T.E."/>
            <person name="Sorensen J.L."/>
            <person name="Fitzpatrick D.A."/>
            <person name="Frisvad J.C."/>
            <person name="Nielsen K.L."/>
        </authorList>
    </citation>
    <scope>NUCLEOTIDE SEQUENCE</scope>
    <source>
        <strain evidence="5">IBT 15450</strain>
    </source>
</reference>
<dbReference type="InterPro" id="IPR002347">
    <property type="entry name" value="SDR_fam"/>
</dbReference>
<dbReference type="GO" id="GO:0000140">
    <property type="term" value="F:acylglycerone-phosphate reductase (NADP+) activity"/>
    <property type="evidence" value="ECO:0007669"/>
    <property type="project" value="TreeGrafter"/>
</dbReference>
<dbReference type="SUPFAM" id="SSF51735">
    <property type="entry name" value="NAD(P)-binding Rossmann-fold domains"/>
    <property type="match status" value="1"/>
</dbReference>
<dbReference type="InterPro" id="IPR036291">
    <property type="entry name" value="NAD(P)-bd_dom_sf"/>
</dbReference>
<gene>
    <name evidence="5" type="ORF">N7460_008454</name>
</gene>
<dbReference type="AlphaFoldDB" id="A0AAD6I5S6"/>
<dbReference type="GO" id="GO:0004806">
    <property type="term" value="F:triacylglycerol lipase activity"/>
    <property type="evidence" value="ECO:0007669"/>
    <property type="project" value="TreeGrafter"/>
</dbReference>
<protein>
    <submittedName>
        <fullName evidence="5">Uncharacterized protein</fullName>
    </submittedName>
</protein>
<dbReference type="GO" id="GO:0006654">
    <property type="term" value="P:phosphatidic acid biosynthetic process"/>
    <property type="evidence" value="ECO:0007669"/>
    <property type="project" value="TreeGrafter"/>
</dbReference>
<dbReference type="GO" id="GO:0005783">
    <property type="term" value="C:endoplasmic reticulum"/>
    <property type="evidence" value="ECO:0007669"/>
    <property type="project" value="TreeGrafter"/>
</dbReference>
<comment type="similarity">
    <text evidence="1 4">Belongs to the short-chain dehydrogenases/reductases (SDR) family.</text>
</comment>